<accession>A0A4Y4CV25</accession>
<dbReference type="Proteomes" id="UP000318422">
    <property type="component" value="Unassembled WGS sequence"/>
</dbReference>
<organism evidence="2 3">
    <name type="scientific">Zoogloea ramigera</name>
    <dbReference type="NCBI Taxonomy" id="350"/>
    <lineage>
        <taxon>Bacteria</taxon>
        <taxon>Pseudomonadati</taxon>
        <taxon>Pseudomonadota</taxon>
        <taxon>Betaproteobacteria</taxon>
        <taxon>Rhodocyclales</taxon>
        <taxon>Zoogloeaceae</taxon>
        <taxon>Zoogloea</taxon>
    </lineage>
</organism>
<dbReference type="AlphaFoldDB" id="A0A4Y4CV25"/>
<evidence type="ECO:0000313" key="3">
    <source>
        <dbReference type="Proteomes" id="UP000318422"/>
    </source>
</evidence>
<dbReference type="PANTHER" id="PTHR43689">
    <property type="entry name" value="HYDROLASE"/>
    <property type="match status" value="1"/>
</dbReference>
<evidence type="ECO:0000313" key="2">
    <source>
        <dbReference type="EMBL" id="GEC95324.1"/>
    </source>
</evidence>
<proteinExistence type="predicted"/>
<dbReference type="RefSeq" id="WP_141350710.1">
    <property type="nucleotide sequence ID" value="NZ_BJNV01000016.1"/>
</dbReference>
<evidence type="ECO:0000259" key="1">
    <source>
        <dbReference type="Pfam" id="PF12697"/>
    </source>
</evidence>
<dbReference type="InterPro" id="IPR029058">
    <property type="entry name" value="AB_hydrolase_fold"/>
</dbReference>
<dbReference type="Pfam" id="PF12697">
    <property type="entry name" value="Abhydrolase_6"/>
    <property type="match status" value="1"/>
</dbReference>
<feature type="domain" description="AB hydrolase-1" evidence="1">
    <location>
        <begin position="38"/>
        <end position="257"/>
    </location>
</feature>
<dbReference type="PANTHER" id="PTHR43689:SF8">
    <property type="entry name" value="ALPHA_BETA-HYDROLASES SUPERFAMILY PROTEIN"/>
    <property type="match status" value="1"/>
</dbReference>
<name>A0A4Y4CV25_ZOORA</name>
<reference evidence="2 3" key="1">
    <citation type="submission" date="2019-06" db="EMBL/GenBank/DDBJ databases">
        <title>Whole genome shotgun sequence of Zoogloea ramigera NBRC 15342.</title>
        <authorList>
            <person name="Hosoyama A."/>
            <person name="Uohara A."/>
            <person name="Ohji S."/>
            <person name="Ichikawa N."/>
        </authorList>
    </citation>
    <scope>NUCLEOTIDE SEQUENCE [LARGE SCALE GENOMIC DNA]</scope>
    <source>
        <strain evidence="2 3">NBRC 15342</strain>
    </source>
</reference>
<sequence>MNTQNQHPAVQDAWVDGHGGRLFARVWSPAAATGRAPIILLHDSLGSVELWRGFPAALCAATGRQVVAYDRLGFGKSDAHPGKLALGFVASEAEHDFAAVRQQLGIGRFVVFGHSVGGGMAVNCAAHCGDACVALITESAQTFVEDRTVQGIEEARELFKDAGQFERLKRYHGDRTRWVLDAWIGSWLHPDFAGWSLAPALPRVQCPALVIHGIDDEYGSPKHPRQIAEAVGGGARLEIMADTRHVPHREKEAEVIELVRDFVATLG</sequence>
<comment type="caution">
    <text evidence="2">The sequence shown here is derived from an EMBL/GenBank/DDBJ whole genome shotgun (WGS) entry which is preliminary data.</text>
</comment>
<keyword evidence="3" id="KW-1185">Reference proteome</keyword>
<dbReference type="GO" id="GO:0016787">
    <property type="term" value="F:hydrolase activity"/>
    <property type="evidence" value="ECO:0007669"/>
    <property type="project" value="UniProtKB-KW"/>
</dbReference>
<protein>
    <submittedName>
        <fullName evidence="2">Hydrolase</fullName>
    </submittedName>
</protein>
<gene>
    <name evidence="2" type="ORF">ZRA01_13970</name>
</gene>
<dbReference type="EMBL" id="BJNV01000016">
    <property type="protein sequence ID" value="GEC95324.1"/>
    <property type="molecule type" value="Genomic_DNA"/>
</dbReference>
<dbReference type="InterPro" id="IPR000073">
    <property type="entry name" value="AB_hydrolase_1"/>
</dbReference>
<dbReference type="Gene3D" id="3.40.50.1820">
    <property type="entry name" value="alpha/beta hydrolase"/>
    <property type="match status" value="1"/>
</dbReference>
<dbReference type="OrthoDB" id="135231at2"/>
<keyword evidence="2" id="KW-0378">Hydrolase</keyword>
<dbReference type="SUPFAM" id="SSF53474">
    <property type="entry name" value="alpha/beta-Hydrolases"/>
    <property type="match status" value="1"/>
</dbReference>
<dbReference type="PRINTS" id="PR00111">
    <property type="entry name" value="ABHYDROLASE"/>
</dbReference>